<dbReference type="VEuPathDB" id="FungiDB:CLCR_10736"/>
<name>A0A1C1CWZ7_9EURO</name>
<dbReference type="AlphaFoldDB" id="A0A1C1CWZ7"/>
<comment type="caution">
    <text evidence="2">The sequence shown here is derived from an EMBL/GenBank/DDBJ whole genome shotgun (WGS) entry which is preliminary data.</text>
</comment>
<reference evidence="3" key="1">
    <citation type="submission" date="2015-07" db="EMBL/GenBank/DDBJ databases">
        <authorList>
            <person name="Teixeira M.M."/>
            <person name="Souza R.C."/>
            <person name="Almeida L.G."/>
            <person name="Vicente V.A."/>
            <person name="de Hoog S."/>
            <person name="Bocca A.L."/>
            <person name="de Almeida S.R."/>
            <person name="Vasconcelos A.T."/>
            <person name="Felipe M.S."/>
        </authorList>
    </citation>
    <scope>NUCLEOTIDE SEQUENCE [LARGE SCALE GENOMIC DNA]</scope>
    <source>
        <strain evidence="3">KSF</strain>
    </source>
</reference>
<keyword evidence="3" id="KW-1185">Reference proteome</keyword>
<evidence type="ECO:0000313" key="3">
    <source>
        <dbReference type="Proteomes" id="UP000094526"/>
    </source>
</evidence>
<organism evidence="2 3">
    <name type="scientific">Cladophialophora carrionii</name>
    <dbReference type="NCBI Taxonomy" id="86049"/>
    <lineage>
        <taxon>Eukaryota</taxon>
        <taxon>Fungi</taxon>
        <taxon>Dikarya</taxon>
        <taxon>Ascomycota</taxon>
        <taxon>Pezizomycotina</taxon>
        <taxon>Eurotiomycetes</taxon>
        <taxon>Chaetothyriomycetidae</taxon>
        <taxon>Chaetothyriales</taxon>
        <taxon>Herpotrichiellaceae</taxon>
        <taxon>Cladophialophora</taxon>
    </lineage>
</organism>
<accession>A0A1C1CWZ7</accession>
<sequence length="249" mass="26544">MSNRDPLEDCFDAGNGFCSRSRGPLQPSKGDHIDAGNGFCSRSRGPLQPSKGDHIERRPGVRPIKPPQTFNSAVWFCCACSVLGQGFSFRQRACSSCRHAKCRACPTEVTGGGGPGGQGPTATANVHSGSLLADGYSSSVSLEDTTIHTVKSDELIGIGSAFQTDIAALDTFSLSSDNAAGARTLYGQNWTASQRVVASDSGEWSLMMMDAAVDVNTFEEDEEEEEEQDPILSDRRLDAESTRANCGHE</sequence>
<protein>
    <submittedName>
        <fullName evidence="2">Uncharacterized protein</fullName>
    </submittedName>
</protein>
<gene>
    <name evidence="2" type="ORF">CLCR_10736</name>
</gene>
<dbReference type="EMBL" id="LGRB01000008">
    <property type="protein sequence ID" value="OCT53005.1"/>
    <property type="molecule type" value="Genomic_DNA"/>
</dbReference>
<feature type="compositionally biased region" description="Acidic residues" evidence="1">
    <location>
        <begin position="218"/>
        <end position="229"/>
    </location>
</feature>
<evidence type="ECO:0000256" key="1">
    <source>
        <dbReference type="SAM" id="MobiDB-lite"/>
    </source>
</evidence>
<dbReference type="Proteomes" id="UP000094526">
    <property type="component" value="Unassembled WGS sequence"/>
</dbReference>
<proteinExistence type="predicted"/>
<feature type="region of interest" description="Disordered" evidence="1">
    <location>
        <begin position="218"/>
        <end position="249"/>
    </location>
</feature>
<feature type="compositionally biased region" description="Basic and acidic residues" evidence="1">
    <location>
        <begin position="232"/>
        <end position="249"/>
    </location>
</feature>
<evidence type="ECO:0000313" key="2">
    <source>
        <dbReference type="EMBL" id="OCT53005.1"/>
    </source>
</evidence>